<gene>
    <name evidence="2" type="ORF">NEJAP_1871</name>
</gene>
<dbReference type="RefSeq" id="WP_201347047.1">
    <property type="nucleotide sequence ID" value="NZ_AP014546.1"/>
</dbReference>
<accession>A0A7R6SVW4</accession>
<dbReference type="EMBL" id="AP014546">
    <property type="protein sequence ID" value="BBB29821.1"/>
    <property type="molecule type" value="Genomic_DNA"/>
</dbReference>
<keyword evidence="1" id="KW-0732">Signal</keyword>
<dbReference type="Proteomes" id="UP000595332">
    <property type="component" value="Chromosome"/>
</dbReference>
<dbReference type="AlphaFoldDB" id="A0A7R6SVW4"/>
<proteinExistence type="predicted"/>
<evidence type="ECO:0000313" key="2">
    <source>
        <dbReference type="EMBL" id="BBB29821.1"/>
    </source>
</evidence>
<protein>
    <recommendedName>
        <fullName evidence="4">YHS domain-containing protein</fullName>
    </recommendedName>
</protein>
<feature type="signal peptide" evidence="1">
    <location>
        <begin position="1"/>
        <end position="19"/>
    </location>
</feature>
<reference evidence="2 3" key="1">
    <citation type="journal article" date="2008" name="Int. J. Syst. Evol. Microbiol.">
        <title>Neptunomonas japonica sp. nov., an Osedax japonicus symbiont-like bacterium isolated from sediment adjacent to sperm whale carcasses off Kagoshima, Japan.</title>
        <authorList>
            <person name="Miyazaki M."/>
            <person name="Nogi Y."/>
            <person name="Fujiwara Y."/>
            <person name="Kawato M."/>
            <person name="Kubokawa K."/>
            <person name="Horikoshi K."/>
        </authorList>
    </citation>
    <scope>NUCLEOTIDE SEQUENCE [LARGE SCALE GENOMIC DNA]</scope>
    <source>
        <strain evidence="2 3">JAMM 1380</strain>
    </source>
</reference>
<feature type="chain" id="PRO_5032681279" description="YHS domain-containing protein" evidence="1">
    <location>
        <begin position="20"/>
        <end position="153"/>
    </location>
</feature>
<name>A0A7R6SVW4_9GAMM</name>
<sequence length="153" mass="17557">MKKYLIVLALLFTSFSSFADEPVSKSYWGSKAIGGHDTVEYHSDDVRTQHKEVAGNKRFVVEWNNAQWLFASQASADKFAADPERYRPLYNGFCSNALSLGEGLISTDGTVWEFFGDNLHLFYAERGRERWLEGDWKAYKIEADNAWKTLRAQ</sequence>
<evidence type="ECO:0008006" key="4">
    <source>
        <dbReference type="Google" id="ProtNLM"/>
    </source>
</evidence>
<evidence type="ECO:0000313" key="3">
    <source>
        <dbReference type="Proteomes" id="UP000595332"/>
    </source>
</evidence>
<evidence type="ECO:0000256" key="1">
    <source>
        <dbReference type="SAM" id="SignalP"/>
    </source>
</evidence>
<organism evidence="2 3">
    <name type="scientific">Neptunomonas japonica JAMM 1380</name>
    <dbReference type="NCBI Taxonomy" id="1441457"/>
    <lineage>
        <taxon>Bacteria</taxon>
        <taxon>Pseudomonadati</taxon>
        <taxon>Pseudomonadota</taxon>
        <taxon>Gammaproteobacteria</taxon>
        <taxon>Oceanospirillales</taxon>
        <taxon>Oceanospirillaceae</taxon>
        <taxon>Neptunomonas</taxon>
    </lineage>
</organism>
<keyword evidence="3" id="KW-1185">Reference proteome</keyword>
<dbReference type="KEGG" id="njp:NEJAP_1871"/>
<dbReference type="NCBIfam" id="NF041384">
    <property type="entry name" value="YHS_seleno_dom"/>
    <property type="match status" value="1"/>
</dbReference>